<feature type="transmembrane region" description="Helical" evidence="5">
    <location>
        <begin position="73"/>
        <end position="94"/>
    </location>
</feature>
<feature type="transmembrane region" description="Helical" evidence="5">
    <location>
        <begin position="155"/>
        <end position="180"/>
    </location>
</feature>
<dbReference type="GO" id="GO:0004671">
    <property type="term" value="F:protein C-terminal S-isoprenylcysteine carboxyl O-methyltransferase activity"/>
    <property type="evidence" value="ECO:0007669"/>
    <property type="project" value="InterPro"/>
</dbReference>
<reference evidence="6 7" key="1">
    <citation type="submission" date="2015-11" db="EMBL/GenBank/DDBJ databases">
        <title>Expanding the genomic diversity of Burkholderia species for the development of highly accurate diagnostics.</title>
        <authorList>
            <person name="Sahl J."/>
            <person name="Keim P."/>
            <person name="Wagner D."/>
        </authorList>
    </citation>
    <scope>NUCLEOTIDE SEQUENCE [LARGE SCALE GENOMIC DNA]</scope>
    <source>
        <strain evidence="6 7">RF32-BP4</strain>
    </source>
</reference>
<dbReference type="Pfam" id="PF04140">
    <property type="entry name" value="ICMT"/>
    <property type="match status" value="1"/>
</dbReference>
<keyword evidence="4 5" id="KW-0472">Membrane</keyword>
<evidence type="ECO:0000256" key="5">
    <source>
        <dbReference type="SAM" id="Phobius"/>
    </source>
</evidence>
<keyword evidence="2 5" id="KW-0812">Transmembrane</keyword>
<keyword evidence="6" id="KW-0418">Kinase</keyword>
<protein>
    <submittedName>
        <fullName evidence="6">Guanylate kinase</fullName>
    </submittedName>
</protein>
<feature type="transmembrane region" description="Helical" evidence="5">
    <location>
        <begin position="100"/>
        <end position="119"/>
    </location>
</feature>
<dbReference type="Gene3D" id="1.20.120.1630">
    <property type="match status" value="1"/>
</dbReference>
<dbReference type="InterPro" id="IPR007269">
    <property type="entry name" value="ICMT_MeTrfase"/>
</dbReference>
<accession>A0A102L5E2</accession>
<organism evidence="6 7">
    <name type="scientific">Burkholderia ubonensis</name>
    <dbReference type="NCBI Taxonomy" id="101571"/>
    <lineage>
        <taxon>Bacteria</taxon>
        <taxon>Pseudomonadati</taxon>
        <taxon>Pseudomonadota</taxon>
        <taxon>Betaproteobacteria</taxon>
        <taxon>Burkholderiales</taxon>
        <taxon>Burkholderiaceae</taxon>
        <taxon>Burkholderia</taxon>
        <taxon>Burkholderia cepacia complex</taxon>
    </lineage>
</organism>
<dbReference type="GO" id="GO:0016301">
    <property type="term" value="F:kinase activity"/>
    <property type="evidence" value="ECO:0007669"/>
    <property type="project" value="UniProtKB-KW"/>
</dbReference>
<feature type="transmembrane region" description="Helical" evidence="5">
    <location>
        <begin position="36"/>
        <end position="52"/>
    </location>
</feature>
<dbReference type="PANTHER" id="PTHR43847">
    <property type="entry name" value="BLL3993 PROTEIN"/>
    <property type="match status" value="1"/>
</dbReference>
<keyword evidence="6" id="KW-0808">Transferase</keyword>
<evidence type="ECO:0000313" key="7">
    <source>
        <dbReference type="Proteomes" id="UP000065521"/>
    </source>
</evidence>
<dbReference type="GO" id="GO:0016020">
    <property type="term" value="C:membrane"/>
    <property type="evidence" value="ECO:0007669"/>
    <property type="project" value="UniProtKB-SubCell"/>
</dbReference>
<comment type="subcellular location">
    <subcellularLocation>
        <location evidence="1">Membrane</location>
        <topology evidence="1">Multi-pass membrane protein</topology>
    </subcellularLocation>
</comment>
<name>A0A102L5E2_9BURK</name>
<dbReference type="AlphaFoldDB" id="A0A102L5E2"/>
<evidence type="ECO:0000313" key="6">
    <source>
        <dbReference type="EMBL" id="KUZ85285.1"/>
    </source>
</evidence>
<evidence type="ECO:0000256" key="4">
    <source>
        <dbReference type="ARBA" id="ARBA00023136"/>
    </source>
</evidence>
<evidence type="ECO:0000256" key="2">
    <source>
        <dbReference type="ARBA" id="ARBA00022692"/>
    </source>
</evidence>
<evidence type="ECO:0000256" key="3">
    <source>
        <dbReference type="ARBA" id="ARBA00022989"/>
    </source>
</evidence>
<dbReference type="InterPro" id="IPR052527">
    <property type="entry name" value="Metal_cation-efflux_comp"/>
</dbReference>
<dbReference type="EMBL" id="LOTN01000052">
    <property type="protein sequence ID" value="KUZ85285.1"/>
    <property type="molecule type" value="Genomic_DNA"/>
</dbReference>
<comment type="caution">
    <text evidence="6">The sequence shown here is derived from an EMBL/GenBank/DDBJ whole genome shotgun (WGS) entry which is preliminary data.</text>
</comment>
<evidence type="ECO:0000256" key="1">
    <source>
        <dbReference type="ARBA" id="ARBA00004141"/>
    </source>
</evidence>
<sequence length="215" mass="24361">MQWFLRKYPLLVFLSCCLVLLIAAIGEATRHASPLHRIGIALVAMYLIWLACEARTAMTSSVESNLSSDRGTVLVYGAARVITVASACFVPSHWVEYRPWMPVLPGLFFFGVALRIIAIRTLGKFYSHKVRTLTDHRIVQTGPYRWVRHPAYAGMLIAHASFVAFFLNGYSVAAFVIMLLPSIVVRIRCEERVLFDVAGYADYSHGRYRLMPFVW</sequence>
<gene>
    <name evidence="6" type="ORF">WI38_24790</name>
</gene>
<proteinExistence type="predicted"/>
<dbReference type="RefSeq" id="WP_059636122.1">
    <property type="nucleotide sequence ID" value="NZ_LOTK01000009.1"/>
</dbReference>
<keyword evidence="3 5" id="KW-1133">Transmembrane helix</keyword>
<dbReference type="Proteomes" id="UP000065521">
    <property type="component" value="Unassembled WGS sequence"/>
</dbReference>
<dbReference type="PANTHER" id="PTHR43847:SF1">
    <property type="entry name" value="BLL3993 PROTEIN"/>
    <property type="match status" value="1"/>
</dbReference>